<dbReference type="EMBL" id="CAEZYF010000013">
    <property type="protein sequence ID" value="CAB4730970.1"/>
    <property type="molecule type" value="Genomic_DNA"/>
</dbReference>
<dbReference type="EMBL" id="CAFBIY010000027">
    <property type="protein sequence ID" value="CAB4848516.1"/>
    <property type="molecule type" value="Genomic_DNA"/>
</dbReference>
<dbReference type="SUPFAM" id="SSF51338">
    <property type="entry name" value="Composite domain of metallo-dependent hydrolases"/>
    <property type="match status" value="2"/>
</dbReference>
<dbReference type="EMBL" id="CAESGF010000013">
    <property type="protein sequence ID" value="CAB4364375.1"/>
    <property type="molecule type" value="Genomic_DNA"/>
</dbReference>
<dbReference type="AlphaFoldDB" id="A0A6J7BRZ1"/>
<evidence type="ECO:0000313" key="6">
    <source>
        <dbReference type="EMBL" id="CAB4943451.1"/>
    </source>
</evidence>
<sequence length="449" mass="48342">MAEPTARLADLAIVNCTALLSTSAERTSFAPGTTLEITEGFLTRIGSDPAHATEVIDARGMVAMPGLINTHTHAAMTFLRGAAEDVAVANWFNDYIWPMEVNVGEHDVYLGTMVAIAEMIECGVTTFADHYFYMYRAAQAVEESGIRANLGSAFFSSQGDSGVEASAAFAERWNGRANGRITTSIAPHAPYTVTDEHLRLAAEHAVRLGVKVHIHGAEDIIQTNASLRSRNETPIRVLEHTGVLDAGAIIAHGNGILPDDIPLLALRRDRVGVTHGPKGYLKFAMGPLTPIAALREAGVPVGYCTDGVASNNTLDILESMRVTAISQKQIADDATWFTSAMALDMAGPQSAAVLGMRGELGVLSVGARADVILVDTSGFHCQPLHDLAAALVYSVQPSDVRTTIVDGKVLMRDRQLLTIDRQGLLDEFRQRAREITDRTHGRTIQDYTQ</sequence>
<dbReference type="EMBL" id="CAFBMT010000014">
    <property type="protein sequence ID" value="CAB4943451.1"/>
    <property type="molecule type" value="Genomic_DNA"/>
</dbReference>
<dbReference type="InterPro" id="IPR050287">
    <property type="entry name" value="MTA/SAH_deaminase"/>
</dbReference>
<evidence type="ECO:0000313" key="4">
    <source>
        <dbReference type="EMBL" id="CAB4730970.1"/>
    </source>
</evidence>
<dbReference type="CDD" id="cd01298">
    <property type="entry name" value="ATZ_TRZ_like"/>
    <property type="match status" value="1"/>
</dbReference>
<evidence type="ECO:0000313" key="5">
    <source>
        <dbReference type="EMBL" id="CAB4848516.1"/>
    </source>
</evidence>
<evidence type="ECO:0000259" key="2">
    <source>
        <dbReference type="Pfam" id="PF01979"/>
    </source>
</evidence>
<gene>
    <name evidence="4" type="ORF">UFOPK2656_02111</name>
    <name evidence="5" type="ORF">UFOPK3267_00724</name>
    <name evidence="6" type="ORF">UFOPK3651_02354</name>
    <name evidence="7" type="ORF">UFOPK3931_02646</name>
    <name evidence="3" type="ORF">UFOPK4189_02137</name>
</gene>
<dbReference type="GO" id="GO:0016810">
    <property type="term" value="F:hydrolase activity, acting on carbon-nitrogen (but not peptide) bonds"/>
    <property type="evidence" value="ECO:0007669"/>
    <property type="project" value="InterPro"/>
</dbReference>
<name>A0A6J7BRZ1_9ZZZZ</name>
<dbReference type="PANTHER" id="PTHR43794">
    <property type="entry name" value="AMINOHYDROLASE SSNA-RELATED"/>
    <property type="match status" value="1"/>
</dbReference>
<dbReference type="PANTHER" id="PTHR43794:SF11">
    <property type="entry name" value="AMIDOHYDROLASE-RELATED DOMAIN-CONTAINING PROTEIN"/>
    <property type="match status" value="1"/>
</dbReference>
<protein>
    <submittedName>
        <fullName evidence="5">Unannotated protein</fullName>
    </submittedName>
</protein>
<feature type="domain" description="Amidohydrolase-related" evidence="2">
    <location>
        <begin position="63"/>
        <end position="409"/>
    </location>
</feature>
<dbReference type="InterPro" id="IPR006680">
    <property type="entry name" value="Amidohydro-rel"/>
</dbReference>
<evidence type="ECO:0000313" key="3">
    <source>
        <dbReference type="EMBL" id="CAB4364375.1"/>
    </source>
</evidence>
<proteinExistence type="predicted"/>
<keyword evidence="1" id="KW-0378">Hydrolase</keyword>
<evidence type="ECO:0000313" key="7">
    <source>
        <dbReference type="EMBL" id="CAB5008097.1"/>
    </source>
</evidence>
<dbReference type="Gene3D" id="3.20.20.140">
    <property type="entry name" value="Metal-dependent hydrolases"/>
    <property type="match status" value="1"/>
</dbReference>
<dbReference type="Pfam" id="PF01979">
    <property type="entry name" value="Amidohydro_1"/>
    <property type="match status" value="1"/>
</dbReference>
<dbReference type="Gene3D" id="2.30.40.10">
    <property type="entry name" value="Urease, subunit C, domain 1"/>
    <property type="match status" value="1"/>
</dbReference>
<evidence type="ECO:0000256" key="1">
    <source>
        <dbReference type="ARBA" id="ARBA00022801"/>
    </source>
</evidence>
<accession>A0A6J7BRZ1</accession>
<dbReference type="InterPro" id="IPR032466">
    <property type="entry name" value="Metal_Hydrolase"/>
</dbReference>
<dbReference type="InterPro" id="IPR011059">
    <property type="entry name" value="Metal-dep_hydrolase_composite"/>
</dbReference>
<dbReference type="EMBL" id="CAFBOL010000097">
    <property type="protein sequence ID" value="CAB5008097.1"/>
    <property type="molecule type" value="Genomic_DNA"/>
</dbReference>
<reference evidence="5" key="1">
    <citation type="submission" date="2020-05" db="EMBL/GenBank/DDBJ databases">
        <authorList>
            <person name="Chiriac C."/>
            <person name="Salcher M."/>
            <person name="Ghai R."/>
            <person name="Kavagutti S V."/>
        </authorList>
    </citation>
    <scope>NUCLEOTIDE SEQUENCE</scope>
</reference>
<dbReference type="SUPFAM" id="SSF51556">
    <property type="entry name" value="Metallo-dependent hydrolases"/>
    <property type="match status" value="1"/>
</dbReference>
<organism evidence="5">
    <name type="scientific">freshwater metagenome</name>
    <dbReference type="NCBI Taxonomy" id="449393"/>
    <lineage>
        <taxon>unclassified sequences</taxon>
        <taxon>metagenomes</taxon>
        <taxon>ecological metagenomes</taxon>
    </lineage>
</organism>